<accession>A0A9P8URJ6</accession>
<feature type="compositionally biased region" description="Low complexity" evidence="1">
    <location>
        <begin position="201"/>
        <end position="243"/>
    </location>
</feature>
<feature type="compositionally biased region" description="Polar residues" evidence="1">
    <location>
        <begin position="366"/>
        <end position="411"/>
    </location>
</feature>
<feature type="transmembrane region" description="Helical" evidence="2">
    <location>
        <begin position="256"/>
        <end position="280"/>
    </location>
</feature>
<dbReference type="Proteomes" id="UP000758603">
    <property type="component" value="Unassembled WGS sequence"/>
</dbReference>
<evidence type="ECO:0000256" key="2">
    <source>
        <dbReference type="SAM" id="Phobius"/>
    </source>
</evidence>
<evidence type="ECO:0000256" key="1">
    <source>
        <dbReference type="SAM" id="MobiDB-lite"/>
    </source>
</evidence>
<keyword evidence="5" id="KW-1185">Reference proteome</keyword>
<feature type="region of interest" description="Disordered" evidence="1">
    <location>
        <begin position="201"/>
        <end position="252"/>
    </location>
</feature>
<dbReference type="GeneID" id="70124275"/>
<comment type="caution">
    <text evidence="4">The sequence shown here is derived from an EMBL/GenBank/DDBJ whole genome shotgun (WGS) entry which is preliminary data.</text>
</comment>
<dbReference type="OrthoDB" id="5347452at2759"/>
<dbReference type="AlphaFoldDB" id="A0A9P8URJ6"/>
<feature type="region of interest" description="Disordered" evidence="1">
    <location>
        <begin position="292"/>
        <end position="438"/>
    </location>
</feature>
<organism evidence="4 5">
    <name type="scientific">Truncatella angustata</name>
    <dbReference type="NCBI Taxonomy" id="152316"/>
    <lineage>
        <taxon>Eukaryota</taxon>
        <taxon>Fungi</taxon>
        <taxon>Dikarya</taxon>
        <taxon>Ascomycota</taxon>
        <taxon>Pezizomycotina</taxon>
        <taxon>Sordariomycetes</taxon>
        <taxon>Xylariomycetidae</taxon>
        <taxon>Amphisphaeriales</taxon>
        <taxon>Sporocadaceae</taxon>
        <taxon>Truncatella</taxon>
    </lineage>
</organism>
<feature type="compositionally biased region" description="Low complexity" evidence="1">
    <location>
        <begin position="292"/>
        <end position="305"/>
    </location>
</feature>
<feature type="chain" id="PRO_5040135002" evidence="3">
    <location>
        <begin position="19"/>
        <end position="438"/>
    </location>
</feature>
<reference evidence="4" key="1">
    <citation type="journal article" date="2021" name="Nat. Commun.">
        <title>Genetic determinants of endophytism in the Arabidopsis root mycobiome.</title>
        <authorList>
            <person name="Mesny F."/>
            <person name="Miyauchi S."/>
            <person name="Thiergart T."/>
            <person name="Pickel B."/>
            <person name="Atanasova L."/>
            <person name="Karlsson M."/>
            <person name="Huettel B."/>
            <person name="Barry K.W."/>
            <person name="Haridas S."/>
            <person name="Chen C."/>
            <person name="Bauer D."/>
            <person name="Andreopoulos W."/>
            <person name="Pangilinan J."/>
            <person name="LaButti K."/>
            <person name="Riley R."/>
            <person name="Lipzen A."/>
            <person name="Clum A."/>
            <person name="Drula E."/>
            <person name="Henrissat B."/>
            <person name="Kohler A."/>
            <person name="Grigoriev I.V."/>
            <person name="Martin F.M."/>
            <person name="Hacquard S."/>
        </authorList>
    </citation>
    <scope>NUCLEOTIDE SEQUENCE</scope>
    <source>
        <strain evidence="4">MPI-SDFR-AT-0073</strain>
    </source>
</reference>
<keyword evidence="3" id="KW-0732">Signal</keyword>
<feature type="compositionally biased region" description="Low complexity" evidence="1">
    <location>
        <begin position="330"/>
        <end position="349"/>
    </location>
</feature>
<sequence>MALLFLTAAFGVVVQAVAFESTVAQPTDVSIPHQTIQKAEVTTPPNPSAVRELLRRAEAQTVLVGPDNTCGYVSGSFGAAYTCQVTTGYCALLTTAGLGAVACCGASGCDFITDCRDAEQVDAGICNAACMNDIYTAKCTASSAPYCGTVRFLNSITDYFCHSLSYSTVMDVLTTYSGETDSRSYSELVITLTDSSSSRITSARASGSATRSASSGTATSDTGSLGGSSSDSSGGSSSSSGSSSSGGSGGGSSAPIGAIVGGVVGGVAVLALIGLGIWLISRRNRRNKAAAASAAGYPPAQQYPTPGAPSPGPGAAAAGHQSVYNPPYPQQQYPSPQGYQQPQGAGYFPNQEKPVEPYAVGHAPVQPSSPMSQATDPRYSLQPSSPTSTMNSFQPQHTGNTYQTQSPNVPSTVYEAGGDAVGTQGPNANHRGQFHELS</sequence>
<dbReference type="RefSeq" id="XP_045961919.1">
    <property type="nucleotide sequence ID" value="XM_046095382.1"/>
</dbReference>
<dbReference type="EMBL" id="JAGPXC010000002">
    <property type="protein sequence ID" value="KAH6657685.1"/>
    <property type="molecule type" value="Genomic_DNA"/>
</dbReference>
<keyword evidence="2" id="KW-0472">Membrane</keyword>
<keyword evidence="2" id="KW-0812">Transmembrane</keyword>
<name>A0A9P8URJ6_9PEZI</name>
<evidence type="ECO:0000256" key="3">
    <source>
        <dbReference type="SAM" id="SignalP"/>
    </source>
</evidence>
<proteinExistence type="predicted"/>
<evidence type="ECO:0000313" key="5">
    <source>
        <dbReference type="Proteomes" id="UP000758603"/>
    </source>
</evidence>
<feature type="signal peptide" evidence="3">
    <location>
        <begin position="1"/>
        <end position="18"/>
    </location>
</feature>
<gene>
    <name evidence="4" type="ORF">BKA67DRAFT_195378</name>
</gene>
<evidence type="ECO:0000313" key="4">
    <source>
        <dbReference type="EMBL" id="KAH6657685.1"/>
    </source>
</evidence>
<keyword evidence="2" id="KW-1133">Transmembrane helix</keyword>
<protein>
    <submittedName>
        <fullName evidence="4">Uncharacterized protein</fullName>
    </submittedName>
</protein>